<keyword evidence="3" id="KW-1185">Reference proteome</keyword>
<accession>A0ABP8FB74</accession>
<evidence type="ECO:0000313" key="3">
    <source>
        <dbReference type="Proteomes" id="UP001501844"/>
    </source>
</evidence>
<proteinExistence type="predicted"/>
<reference evidence="3" key="1">
    <citation type="journal article" date="2019" name="Int. J. Syst. Evol. Microbiol.">
        <title>The Global Catalogue of Microorganisms (GCM) 10K type strain sequencing project: providing services to taxonomists for standard genome sequencing and annotation.</title>
        <authorList>
            <consortium name="The Broad Institute Genomics Platform"/>
            <consortium name="The Broad Institute Genome Sequencing Center for Infectious Disease"/>
            <person name="Wu L."/>
            <person name="Ma J."/>
        </authorList>
    </citation>
    <scope>NUCLEOTIDE SEQUENCE [LARGE SCALE GENOMIC DNA]</scope>
    <source>
        <strain evidence="3">JCM 17917</strain>
    </source>
</reference>
<evidence type="ECO:0000313" key="2">
    <source>
        <dbReference type="EMBL" id="GAA4299385.1"/>
    </source>
</evidence>
<organism evidence="2 3">
    <name type="scientific">Nibribacter koreensis</name>
    <dbReference type="NCBI Taxonomy" id="1084519"/>
    <lineage>
        <taxon>Bacteria</taxon>
        <taxon>Pseudomonadati</taxon>
        <taxon>Bacteroidota</taxon>
        <taxon>Cytophagia</taxon>
        <taxon>Cytophagales</taxon>
        <taxon>Hymenobacteraceae</taxon>
        <taxon>Nibribacter</taxon>
    </lineage>
</organism>
<feature type="region of interest" description="Disordered" evidence="1">
    <location>
        <begin position="76"/>
        <end position="104"/>
    </location>
</feature>
<protein>
    <recommendedName>
        <fullName evidence="4">Phage tail assembly chaperone</fullName>
    </recommendedName>
</protein>
<evidence type="ECO:0000256" key="1">
    <source>
        <dbReference type="SAM" id="MobiDB-lite"/>
    </source>
</evidence>
<gene>
    <name evidence="2" type="ORF">GCM10023183_08570</name>
</gene>
<sequence>MRWAFGPLGLKPKEFWRLSWPEFWHLYEGNELKRQLEWDKTRFLAAAVINGSYHRGKRAVSPQEVLHLPLVDRKAAKGEPKETPQEFIARMSRKLGKPLTLVTD</sequence>
<dbReference type="Proteomes" id="UP001501844">
    <property type="component" value="Unassembled WGS sequence"/>
</dbReference>
<comment type="caution">
    <text evidence="2">The sequence shown here is derived from an EMBL/GenBank/DDBJ whole genome shotgun (WGS) entry which is preliminary data.</text>
</comment>
<dbReference type="EMBL" id="BAABGX010000001">
    <property type="protein sequence ID" value="GAA4299385.1"/>
    <property type="molecule type" value="Genomic_DNA"/>
</dbReference>
<name>A0ABP8FB74_9BACT</name>
<evidence type="ECO:0008006" key="4">
    <source>
        <dbReference type="Google" id="ProtNLM"/>
    </source>
</evidence>